<protein>
    <recommendedName>
        <fullName evidence="5">AAA+ ATPase domain-containing protein</fullName>
    </recommendedName>
</protein>
<evidence type="ECO:0000313" key="4">
    <source>
        <dbReference type="Proteomes" id="UP000198748"/>
    </source>
</evidence>
<feature type="domain" description="AAA" evidence="1">
    <location>
        <begin position="17"/>
        <end position="133"/>
    </location>
</feature>
<dbReference type="AlphaFoldDB" id="A0A1G7YIF7"/>
<evidence type="ECO:0000259" key="1">
    <source>
        <dbReference type="Pfam" id="PF13173"/>
    </source>
</evidence>
<dbReference type="EMBL" id="FNAN01000026">
    <property type="protein sequence ID" value="SDG96086.1"/>
    <property type="molecule type" value="Genomic_DNA"/>
</dbReference>
<feature type="domain" description="DUF4143" evidence="2">
    <location>
        <begin position="175"/>
        <end position="334"/>
    </location>
</feature>
<dbReference type="RefSeq" id="WP_090157126.1">
    <property type="nucleotide sequence ID" value="NZ_FNAN01000026.1"/>
</dbReference>
<dbReference type="InterPro" id="IPR027417">
    <property type="entry name" value="P-loop_NTPase"/>
</dbReference>
<reference evidence="4" key="1">
    <citation type="submission" date="2016-10" db="EMBL/GenBank/DDBJ databases">
        <authorList>
            <person name="Varghese N."/>
            <person name="Submissions S."/>
        </authorList>
    </citation>
    <scope>NUCLEOTIDE SEQUENCE [LARGE SCALE GENOMIC DNA]</scope>
    <source>
        <strain evidence="4">DSM 25329</strain>
    </source>
</reference>
<keyword evidence="4" id="KW-1185">Reference proteome</keyword>
<dbReference type="STRING" id="659014.SAMN04487996_12632"/>
<dbReference type="PANTHER" id="PTHR43566:SF2">
    <property type="entry name" value="DUF4143 DOMAIN-CONTAINING PROTEIN"/>
    <property type="match status" value="1"/>
</dbReference>
<evidence type="ECO:0000259" key="2">
    <source>
        <dbReference type="Pfam" id="PF13635"/>
    </source>
</evidence>
<name>A0A1G7YIF7_9BACT</name>
<dbReference type="SUPFAM" id="SSF52540">
    <property type="entry name" value="P-loop containing nucleoside triphosphate hydrolases"/>
    <property type="match status" value="1"/>
</dbReference>
<dbReference type="Proteomes" id="UP000198748">
    <property type="component" value="Unassembled WGS sequence"/>
</dbReference>
<gene>
    <name evidence="3" type="ORF">SAMN04487996_12632</name>
</gene>
<accession>A0A1G7YIF7</accession>
<dbReference type="InterPro" id="IPR041682">
    <property type="entry name" value="AAA_14"/>
</dbReference>
<dbReference type="InterPro" id="IPR025420">
    <property type="entry name" value="DUF4143"/>
</dbReference>
<proteinExistence type="predicted"/>
<dbReference type="OrthoDB" id="9778168at2"/>
<evidence type="ECO:0000313" key="3">
    <source>
        <dbReference type="EMBL" id="SDG96086.1"/>
    </source>
</evidence>
<dbReference type="PANTHER" id="PTHR43566">
    <property type="entry name" value="CONSERVED PROTEIN"/>
    <property type="match status" value="1"/>
</dbReference>
<organism evidence="3 4">
    <name type="scientific">Dyadobacter soli</name>
    <dbReference type="NCBI Taxonomy" id="659014"/>
    <lineage>
        <taxon>Bacteria</taxon>
        <taxon>Pseudomonadati</taxon>
        <taxon>Bacteroidota</taxon>
        <taxon>Cytophagia</taxon>
        <taxon>Cytophagales</taxon>
        <taxon>Spirosomataceae</taxon>
        <taxon>Dyadobacter</taxon>
    </lineage>
</organism>
<sequence>MIERIAASKIEQLATQFKSVAVTGPRQSGKTTLSRSLFPDKAYLSLENPDVRRFALEDPRGFLSRYESGAIFDEVQRAPELFSYLQEILDESPSPGRFILTGSNNFLLQQNISQTLAGRVAIVNLLPFSTEELFGNMTDVPDENQLIFKGLYPPIYEPGIPPEDWFPNYLRTYIDRDVRQIKNITDLIVFERFMRLLAGRSGQELNLTSLAVDTGVDTKTVQSWIGILESSFIIYLLRPHFKNFNKTLTKRPKVYFYDTGLVCSLLGISAIEQLPLHPLRGALFESLVVTELVKQRTNAGRPVNLYYWRDKTGREVDIVIDNGLTLIPVEIKAGKTVNNEFFGNITYWKKLSGATTGYIAYAGNQIEERSNGISVMNWFELLKRGV</sequence>
<evidence type="ECO:0008006" key="5">
    <source>
        <dbReference type="Google" id="ProtNLM"/>
    </source>
</evidence>
<dbReference type="Pfam" id="PF13635">
    <property type="entry name" value="DUF4143"/>
    <property type="match status" value="1"/>
</dbReference>
<dbReference type="Pfam" id="PF13173">
    <property type="entry name" value="AAA_14"/>
    <property type="match status" value="1"/>
</dbReference>